<dbReference type="EMBL" id="JBBWWR010000014">
    <property type="protein sequence ID" value="KAK8953707.1"/>
    <property type="molecule type" value="Genomic_DNA"/>
</dbReference>
<dbReference type="InterPro" id="IPR050148">
    <property type="entry name" value="Terpene_synthase-like"/>
</dbReference>
<dbReference type="InterPro" id="IPR036965">
    <property type="entry name" value="Terpene_synth_N_sf"/>
</dbReference>
<evidence type="ECO:0000256" key="3">
    <source>
        <dbReference type="ARBA" id="ARBA00022842"/>
    </source>
</evidence>
<proteinExistence type="predicted"/>
<comment type="cofactor">
    <cofactor evidence="1">
        <name>Mg(2+)</name>
        <dbReference type="ChEBI" id="CHEBI:18420"/>
    </cofactor>
</comment>
<dbReference type="PANTHER" id="PTHR31739">
    <property type="entry name" value="ENT-COPALYL DIPHOSPHATE SYNTHASE, CHLOROPLASTIC"/>
    <property type="match status" value="1"/>
</dbReference>
<dbReference type="SUPFAM" id="SSF48239">
    <property type="entry name" value="Terpenoid cyclases/Protein prenyltransferases"/>
    <property type="match status" value="1"/>
</dbReference>
<keyword evidence="5" id="KW-1185">Reference proteome</keyword>
<protein>
    <submittedName>
        <fullName evidence="4">Uncharacterized protein</fullName>
    </submittedName>
</protein>
<dbReference type="Proteomes" id="UP001412067">
    <property type="component" value="Unassembled WGS sequence"/>
</dbReference>
<evidence type="ECO:0000256" key="2">
    <source>
        <dbReference type="ARBA" id="ARBA00022723"/>
    </source>
</evidence>
<dbReference type="InterPro" id="IPR008930">
    <property type="entry name" value="Terpenoid_cyclase/PrenylTrfase"/>
</dbReference>
<keyword evidence="3" id="KW-0460">Magnesium</keyword>
<comment type="caution">
    <text evidence="4">The sequence shown here is derived from an EMBL/GenBank/DDBJ whole genome shotgun (WGS) entry which is preliminary data.</text>
</comment>
<sequence>MHSVQTTILFSLEAVQELVQWDRMLKLQSTNGSFLDSPAATAAAYLNTRDKKCLEYLTYIVRTFEDHAVHIVVRSGVDIRDYAGDVLEYYKDGDDRFLCYTGETHQGFSDFFSLYRFSQIAFPGEKILKQAKSFAKQRLVNGIEDNHVYDKWALKKALDKERKLQVQEYLNERVRKDAKQIASFKEHVELVKKGLAISIRLLPSMFLMGNVITENVQNLDHRSIIHEQLTSYLALLDPVTEEWMAVSLYKKEHHCTEKDAIRYIEEKIDDAFAELAHEYLKPNKSIPQSCRRLFFEHGRIVRFYLDKVRNDHNSKTIERLYTLAL</sequence>
<keyword evidence="2" id="KW-0479">Metal-binding</keyword>
<evidence type="ECO:0000313" key="4">
    <source>
        <dbReference type="EMBL" id="KAK8953707.1"/>
    </source>
</evidence>
<accession>A0ABR2LYY7</accession>
<gene>
    <name evidence="4" type="ORF">KSP40_PGU016022</name>
</gene>
<reference evidence="4 5" key="1">
    <citation type="journal article" date="2022" name="Nat. Plants">
        <title>Genomes of leafy and leafless Platanthera orchids illuminate the evolution of mycoheterotrophy.</title>
        <authorList>
            <person name="Li M.H."/>
            <person name="Liu K.W."/>
            <person name="Li Z."/>
            <person name="Lu H.C."/>
            <person name="Ye Q.L."/>
            <person name="Zhang D."/>
            <person name="Wang J.Y."/>
            <person name="Li Y.F."/>
            <person name="Zhong Z.M."/>
            <person name="Liu X."/>
            <person name="Yu X."/>
            <person name="Liu D.K."/>
            <person name="Tu X.D."/>
            <person name="Liu B."/>
            <person name="Hao Y."/>
            <person name="Liao X.Y."/>
            <person name="Jiang Y.T."/>
            <person name="Sun W.H."/>
            <person name="Chen J."/>
            <person name="Chen Y.Q."/>
            <person name="Ai Y."/>
            <person name="Zhai J.W."/>
            <person name="Wu S.S."/>
            <person name="Zhou Z."/>
            <person name="Hsiao Y.Y."/>
            <person name="Wu W.L."/>
            <person name="Chen Y.Y."/>
            <person name="Lin Y.F."/>
            <person name="Hsu J.L."/>
            <person name="Li C.Y."/>
            <person name="Wang Z.W."/>
            <person name="Zhao X."/>
            <person name="Zhong W.Y."/>
            <person name="Ma X.K."/>
            <person name="Ma L."/>
            <person name="Huang J."/>
            <person name="Chen G.Z."/>
            <person name="Huang M.Z."/>
            <person name="Huang L."/>
            <person name="Peng D.H."/>
            <person name="Luo Y.B."/>
            <person name="Zou S.Q."/>
            <person name="Chen S.P."/>
            <person name="Lan S."/>
            <person name="Tsai W.C."/>
            <person name="Van de Peer Y."/>
            <person name="Liu Z.J."/>
        </authorList>
    </citation>
    <scope>NUCLEOTIDE SEQUENCE [LARGE SCALE GENOMIC DNA]</scope>
    <source>
        <strain evidence="4">Lor288</strain>
    </source>
</reference>
<organism evidence="4 5">
    <name type="scientific">Platanthera guangdongensis</name>
    <dbReference type="NCBI Taxonomy" id="2320717"/>
    <lineage>
        <taxon>Eukaryota</taxon>
        <taxon>Viridiplantae</taxon>
        <taxon>Streptophyta</taxon>
        <taxon>Embryophyta</taxon>
        <taxon>Tracheophyta</taxon>
        <taxon>Spermatophyta</taxon>
        <taxon>Magnoliopsida</taxon>
        <taxon>Liliopsida</taxon>
        <taxon>Asparagales</taxon>
        <taxon>Orchidaceae</taxon>
        <taxon>Orchidoideae</taxon>
        <taxon>Orchideae</taxon>
        <taxon>Orchidinae</taxon>
        <taxon>Platanthera</taxon>
    </lineage>
</organism>
<dbReference type="Gene3D" id="1.50.10.130">
    <property type="entry name" value="Terpene synthase, N-terminal domain"/>
    <property type="match status" value="1"/>
</dbReference>
<dbReference type="InterPro" id="IPR008949">
    <property type="entry name" value="Isoprenoid_synthase_dom_sf"/>
</dbReference>
<name>A0ABR2LYY7_9ASPA</name>
<dbReference type="SUPFAM" id="SSF48576">
    <property type="entry name" value="Terpenoid synthases"/>
    <property type="match status" value="1"/>
</dbReference>
<dbReference type="PANTHER" id="PTHR31739:SF4">
    <property type="entry name" value="ENT-COPALYL DIPHOSPHATE SYNTHASE, CHLOROPLASTIC"/>
    <property type="match status" value="1"/>
</dbReference>
<evidence type="ECO:0000256" key="1">
    <source>
        <dbReference type="ARBA" id="ARBA00001946"/>
    </source>
</evidence>
<dbReference type="Gene3D" id="1.50.10.160">
    <property type="match status" value="1"/>
</dbReference>
<evidence type="ECO:0000313" key="5">
    <source>
        <dbReference type="Proteomes" id="UP001412067"/>
    </source>
</evidence>